<feature type="compositionally biased region" description="Low complexity" evidence="1">
    <location>
        <begin position="8"/>
        <end position="19"/>
    </location>
</feature>
<evidence type="ECO:0000256" key="2">
    <source>
        <dbReference type="SAM" id="Phobius"/>
    </source>
</evidence>
<dbReference type="Pfam" id="PF10067">
    <property type="entry name" value="DUF2306"/>
    <property type="match status" value="1"/>
</dbReference>
<dbReference type="AlphaFoldDB" id="F5XS81"/>
<evidence type="ECO:0000256" key="1">
    <source>
        <dbReference type="SAM" id="MobiDB-lite"/>
    </source>
</evidence>
<reference evidence="3 4" key="1">
    <citation type="submission" date="2011-05" db="EMBL/GenBank/DDBJ databases">
        <title>Whole genome sequence of Microlunatus phosphovorus NM-1.</title>
        <authorList>
            <person name="Hosoyama A."/>
            <person name="Sasaki K."/>
            <person name="Harada T."/>
            <person name="Igarashi R."/>
            <person name="Kawakoshi A."/>
            <person name="Sasagawa M."/>
            <person name="Fukada J."/>
            <person name="Nakamura S."/>
            <person name="Katano Y."/>
            <person name="Hanada S."/>
            <person name="Kamagata Y."/>
            <person name="Nakamura N."/>
            <person name="Yamazaki S."/>
            <person name="Fujita N."/>
        </authorList>
    </citation>
    <scope>NUCLEOTIDE SEQUENCE [LARGE SCALE GENOMIC DNA]</scope>
    <source>
        <strain evidence="4">ATCC 700054 / DSM 10555 / JCM 9379 / NBRC 101784 / NCIMB 13414 / VKM Ac-1990 / NM-1</strain>
    </source>
</reference>
<dbReference type="Proteomes" id="UP000007947">
    <property type="component" value="Chromosome"/>
</dbReference>
<feature type="region of interest" description="Disordered" evidence="1">
    <location>
        <begin position="1"/>
        <end position="27"/>
    </location>
</feature>
<feature type="transmembrane region" description="Helical" evidence="2">
    <location>
        <begin position="79"/>
        <end position="97"/>
    </location>
</feature>
<proteinExistence type="predicted"/>
<keyword evidence="4" id="KW-1185">Reference proteome</keyword>
<dbReference type="HOGENOM" id="CLU_078522_1_1_11"/>
<evidence type="ECO:0008006" key="5">
    <source>
        <dbReference type="Google" id="ProtNLM"/>
    </source>
</evidence>
<dbReference type="eggNOG" id="COG5395">
    <property type="taxonomic scope" value="Bacteria"/>
</dbReference>
<feature type="transmembrane region" description="Helical" evidence="2">
    <location>
        <begin position="109"/>
        <end position="131"/>
    </location>
</feature>
<evidence type="ECO:0000313" key="4">
    <source>
        <dbReference type="Proteomes" id="UP000007947"/>
    </source>
</evidence>
<dbReference type="EMBL" id="AP012204">
    <property type="protein sequence ID" value="BAK34762.1"/>
    <property type="molecule type" value="Genomic_DNA"/>
</dbReference>
<keyword evidence="2" id="KW-0472">Membrane</keyword>
<evidence type="ECO:0000313" key="3">
    <source>
        <dbReference type="EMBL" id="BAK34762.1"/>
    </source>
</evidence>
<keyword evidence="2" id="KW-1133">Transmembrane helix</keyword>
<gene>
    <name evidence="3" type="ordered locus">MLP_17480</name>
</gene>
<keyword evidence="2" id="KW-0812">Transmembrane</keyword>
<name>F5XS81_MICPN</name>
<dbReference type="STRING" id="1032480.MLP_17480"/>
<feature type="transmembrane region" description="Helical" evidence="2">
    <location>
        <begin position="201"/>
        <end position="222"/>
    </location>
</feature>
<feature type="transmembrane region" description="Helical" evidence="2">
    <location>
        <begin position="35"/>
        <end position="59"/>
    </location>
</feature>
<accession>F5XS81</accession>
<feature type="transmembrane region" description="Helical" evidence="2">
    <location>
        <begin position="137"/>
        <end position="159"/>
    </location>
</feature>
<dbReference type="InterPro" id="IPR018750">
    <property type="entry name" value="DUF2306_membrane"/>
</dbReference>
<dbReference type="KEGG" id="mph:MLP_17480"/>
<organism evidence="3 4">
    <name type="scientific">Microlunatus phosphovorus (strain ATCC 700054 / DSM 10555 / JCM 9379 / NBRC 101784 / NCIMB 13414 / VKM Ac-1990 / NM-1)</name>
    <dbReference type="NCBI Taxonomy" id="1032480"/>
    <lineage>
        <taxon>Bacteria</taxon>
        <taxon>Bacillati</taxon>
        <taxon>Actinomycetota</taxon>
        <taxon>Actinomycetes</taxon>
        <taxon>Propionibacteriales</taxon>
        <taxon>Propionibacteriaceae</taxon>
        <taxon>Microlunatus</taxon>
    </lineage>
</organism>
<protein>
    <recommendedName>
        <fullName evidence="5">DUF2306 domain-containing protein</fullName>
    </recommendedName>
</protein>
<sequence length="237" mass="25364">MAGAGIETSMPAMTSTSTPVVTRSKADRPSRVRRAGWVIMTVFALAVGAYAVILVASGFRLVPGEVAANRFPTPLGLRVHIVAAGLALLTGPFQFARRLRNRLPRVHRWLGRTYVVACLVGGISGGAIALFSTSGLVAGAGFLGLAICWVGATVIGFLAIRGGDIARHRRWMTRSFALTYAAVMLRIYLPTATGLGMEFAQAYPAIAWLCWLPNLVVAQWLVGDRGEGHSPKPDRQH</sequence>
<feature type="transmembrane region" description="Helical" evidence="2">
    <location>
        <begin position="171"/>
        <end position="189"/>
    </location>
</feature>
<dbReference type="OrthoDB" id="4698148at2"/>